<organism evidence="17 18">
    <name type="scientific">Allosphingosinicella flava</name>
    <dbReference type="NCBI Taxonomy" id="2771430"/>
    <lineage>
        <taxon>Bacteria</taxon>
        <taxon>Pseudomonadati</taxon>
        <taxon>Pseudomonadota</taxon>
        <taxon>Alphaproteobacteria</taxon>
        <taxon>Sphingomonadales</taxon>
        <taxon>Sphingomonadaceae</taxon>
        <taxon>Allosphingosinicella</taxon>
    </lineage>
</organism>
<keyword evidence="15" id="KW-0175">Coiled coil</keyword>
<dbReference type="PANTHER" id="PTHR33445:SF1">
    <property type="entry name" value="ATP SYNTHASE SUBUNIT B"/>
    <property type="match status" value="1"/>
</dbReference>
<dbReference type="RefSeq" id="WP_200971966.1">
    <property type="nucleotide sequence ID" value="NZ_CP065592.1"/>
</dbReference>
<evidence type="ECO:0000256" key="16">
    <source>
        <dbReference type="SAM" id="MobiDB-lite"/>
    </source>
</evidence>
<keyword evidence="3 13" id="KW-0138">CF(0)</keyword>
<evidence type="ECO:0000256" key="8">
    <source>
        <dbReference type="ARBA" id="ARBA00023136"/>
    </source>
</evidence>
<protein>
    <recommendedName>
        <fullName evidence="13">ATP synthase subunit b</fullName>
    </recommendedName>
    <alternativeName>
        <fullName evidence="13">ATP synthase F(0) sector subunit b</fullName>
    </alternativeName>
    <alternativeName>
        <fullName evidence="13">ATPase subunit I</fullName>
    </alternativeName>
    <alternativeName>
        <fullName evidence="13">F-type ATPase subunit b</fullName>
        <shortName evidence="13">F-ATPase subunit b</shortName>
    </alternativeName>
</protein>
<evidence type="ECO:0000256" key="5">
    <source>
        <dbReference type="ARBA" id="ARBA00022781"/>
    </source>
</evidence>
<dbReference type="HAMAP" id="MF_01398">
    <property type="entry name" value="ATP_synth_b_bprime"/>
    <property type="match status" value="1"/>
</dbReference>
<dbReference type="CDD" id="cd06503">
    <property type="entry name" value="ATP-synt_Fo_b"/>
    <property type="match status" value="1"/>
</dbReference>
<comment type="subcellular location">
    <subcellularLocation>
        <location evidence="13">Cell membrane</location>
        <topology evidence="13">Single-pass membrane protein</topology>
    </subcellularLocation>
    <subcellularLocation>
        <location evidence="12">Endomembrane system</location>
        <topology evidence="12">Single-pass membrane protein</topology>
    </subcellularLocation>
</comment>
<dbReference type="KEGG" id="sflv:IC614_01350"/>
<evidence type="ECO:0000256" key="2">
    <source>
        <dbReference type="ARBA" id="ARBA00022448"/>
    </source>
</evidence>
<dbReference type="PANTHER" id="PTHR33445">
    <property type="entry name" value="ATP SYNTHASE SUBUNIT B', CHLOROPLASTIC"/>
    <property type="match status" value="1"/>
</dbReference>
<comment type="function">
    <text evidence="10 13">F(1)F(0) ATP synthase produces ATP from ADP in the presence of a proton or sodium gradient. F-type ATPases consist of two structural domains, F(1) containing the extramembraneous catalytic core and F(0) containing the membrane proton channel, linked together by a central stalk and a peripheral stalk. During catalysis, ATP synthesis in the catalytic domain of F(1) is coupled via a rotary mechanism of the central stalk subunits to proton translocation.</text>
</comment>
<comment type="function">
    <text evidence="11">Component of the F(0) channel, it forms part of the peripheral stalk, linking F(1) to F(0). The b'-subunit is a diverged and duplicated form of b found in plants and photosynthetic bacteria.</text>
</comment>
<evidence type="ECO:0000256" key="6">
    <source>
        <dbReference type="ARBA" id="ARBA00022989"/>
    </source>
</evidence>
<dbReference type="Pfam" id="PF00430">
    <property type="entry name" value="ATP-synt_B"/>
    <property type="match status" value="1"/>
</dbReference>
<evidence type="ECO:0000256" key="14">
    <source>
        <dbReference type="RuleBase" id="RU003848"/>
    </source>
</evidence>
<evidence type="ECO:0000256" key="9">
    <source>
        <dbReference type="ARBA" id="ARBA00023310"/>
    </source>
</evidence>
<evidence type="ECO:0000313" key="17">
    <source>
        <dbReference type="EMBL" id="QPQ55291.1"/>
    </source>
</evidence>
<dbReference type="AlphaFoldDB" id="A0A7T2GK13"/>
<evidence type="ECO:0000256" key="3">
    <source>
        <dbReference type="ARBA" id="ARBA00022547"/>
    </source>
</evidence>
<keyword evidence="18" id="KW-1185">Reference proteome</keyword>
<reference evidence="17 18" key="1">
    <citation type="submission" date="2020-11" db="EMBL/GenBank/DDBJ databases">
        <title>Genome seq and assembly of Sphingosinicella sp.</title>
        <authorList>
            <person name="Chhetri G."/>
        </authorList>
    </citation>
    <scope>NUCLEOTIDE SEQUENCE [LARGE SCALE GENOMIC DNA]</scope>
    <source>
        <strain evidence="17 18">UDD2</strain>
    </source>
</reference>
<evidence type="ECO:0000256" key="11">
    <source>
        <dbReference type="ARBA" id="ARBA00025614"/>
    </source>
</evidence>
<proteinExistence type="inferred from homology"/>
<feature type="transmembrane region" description="Helical" evidence="13">
    <location>
        <begin position="61"/>
        <end position="78"/>
    </location>
</feature>
<accession>A0A7T2GK13</accession>
<name>A0A7T2GK13_9SPHN</name>
<comment type="subunit">
    <text evidence="13">F-type ATPases have 2 components, F(1) - the catalytic core - and F(0) - the membrane proton channel. F(1) has five subunits: alpha(3), beta(3), gamma(1), delta(1), epsilon(1). F(0) has three main subunits: a(1), b(2) and c(10-14). The alpha and beta chains form an alternating ring which encloses part of the gamma chain. F(1) is attached to F(0) by a central stalk formed by the gamma and epsilon chains, while a peripheral stalk is formed by the delta and b chains.</text>
</comment>
<evidence type="ECO:0000256" key="4">
    <source>
        <dbReference type="ARBA" id="ARBA00022692"/>
    </source>
</evidence>
<evidence type="ECO:0000256" key="1">
    <source>
        <dbReference type="ARBA" id="ARBA00005513"/>
    </source>
</evidence>
<dbReference type="GO" id="GO:0046961">
    <property type="term" value="F:proton-transporting ATPase activity, rotational mechanism"/>
    <property type="evidence" value="ECO:0007669"/>
    <property type="project" value="TreeGrafter"/>
</dbReference>
<dbReference type="InterPro" id="IPR050059">
    <property type="entry name" value="ATP_synthase_B_chain"/>
</dbReference>
<evidence type="ECO:0000256" key="13">
    <source>
        <dbReference type="HAMAP-Rule" id="MF_01398"/>
    </source>
</evidence>
<keyword evidence="6 13" id="KW-1133">Transmembrane helix</keyword>
<dbReference type="EMBL" id="CP065592">
    <property type="protein sequence ID" value="QPQ55291.1"/>
    <property type="molecule type" value="Genomic_DNA"/>
</dbReference>
<keyword evidence="13" id="KW-1003">Cell membrane</keyword>
<keyword evidence="7 13" id="KW-0406">Ion transport</keyword>
<comment type="similarity">
    <text evidence="1 13 14">Belongs to the ATPase B chain family.</text>
</comment>
<dbReference type="GO" id="GO:0045259">
    <property type="term" value="C:proton-transporting ATP synthase complex"/>
    <property type="evidence" value="ECO:0007669"/>
    <property type="project" value="UniProtKB-KW"/>
</dbReference>
<evidence type="ECO:0000256" key="12">
    <source>
        <dbReference type="ARBA" id="ARBA00037847"/>
    </source>
</evidence>
<keyword evidence="4 13" id="KW-0812">Transmembrane</keyword>
<keyword evidence="8 13" id="KW-0472">Membrane</keyword>
<feature type="coiled-coil region" evidence="15">
    <location>
        <begin position="89"/>
        <end position="123"/>
    </location>
</feature>
<evidence type="ECO:0000256" key="15">
    <source>
        <dbReference type="SAM" id="Coils"/>
    </source>
</evidence>
<keyword evidence="9 13" id="KW-0066">ATP synthesis</keyword>
<keyword evidence="2 13" id="KW-0813">Transport</keyword>
<feature type="region of interest" description="Disordered" evidence="16">
    <location>
        <begin position="22"/>
        <end position="50"/>
    </location>
</feature>
<evidence type="ECO:0000313" key="18">
    <source>
        <dbReference type="Proteomes" id="UP000594873"/>
    </source>
</evidence>
<keyword evidence="5 13" id="KW-0375">Hydrogen ion transport</keyword>
<dbReference type="GO" id="GO:0046933">
    <property type="term" value="F:proton-transporting ATP synthase activity, rotational mechanism"/>
    <property type="evidence" value="ECO:0007669"/>
    <property type="project" value="UniProtKB-UniRule"/>
</dbReference>
<dbReference type="Proteomes" id="UP000594873">
    <property type="component" value="Chromosome"/>
</dbReference>
<sequence>MVNATHPGATEVATELNTHIDGAEGEHGLPASGPEHAAGTLADEGAHGAGHAEPKALGMDATVWVSLAMIAVIAIMIWKKVPAAIGKALDRKIAHIREQLDEAAELRAEAEALKAEYEARSAQAGVEAATMLERAQHEADAIVAQAKTDAAALVERRTRMAQDKIAAAERAAIAEVRAKAANAAAAAAAALIAEAHDVAADKGLVDKAISSLRPN</sequence>
<dbReference type="InterPro" id="IPR002146">
    <property type="entry name" value="ATP_synth_b/b'su_bac/chlpt"/>
</dbReference>
<dbReference type="GO" id="GO:0012505">
    <property type="term" value="C:endomembrane system"/>
    <property type="evidence" value="ECO:0007669"/>
    <property type="project" value="UniProtKB-SubCell"/>
</dbReference>
<gene>
    <name evidence="13" type="primary">atpF</name>
    <name evidence="17" type="ORF">IC614_01350</name>
</gene>
<dbReference type="GO" id="GO:0005886">
    <property type="term" value="C:plasma membrane"/>
    <property type="evidence" value="ECO:0007669"/>
    <property type="project" value="UniProtKB-SubCell"/>
</dbReference>
<evidence type="ECO:0000256" key="7">
    <source>
        <dbReference type="ARBA" id="ARBA00023065"/>
    </source>
</evidence>
<evidence type="ECO:0000256" key="10">
    <source>
        <dbReference type="ARBA" id="ARBA00025198"/>
    </source>
</evidence>